<proteinExistence type="predicted"/>
<dbReference type="SMART" id="SM00577">
    <property type="entry name" value="CPDc"/>
    <property type="match status" value="1"/>
</dbReference>
<comment type="caution">
    <text evidence="2">The sequence shown here is derived from an EMBL/GenBank/DDBJ whole genome shotgun (WGS) entry which is preliminary data.</text>
</comment>
<gene>
    <name evidence="2" type="ORF">DAA48_16110</name>
</gene>
<dbReference type="AlphaFoldDB" id="A0A2T4MZU1"/>
<sequence length="206" mass="24224">MDKEREKLSLVLDLDETLFYSTEKRSELSDQPHDFEIYDEYTRFRVFKRQGLDDFLERIFNNEKLSIGIWTSANKSYADGMVSSLFFDKKLSFVFDSSRLVRQKMPIMSMYGLEGYELKKDLQKVIRHTGASIERIVAIDDKPSFYTRNYGNLITVPGFYGDKSKPDNTLELLADYIERLERVDNVRKVEKRGWINNQKKDVAPTI</sequence>
<evidence type="ECO:0000313" key="2">
    <source>
        <dbReference type="EMBL" id="PTH80088.1"/>
    </source>
</evidence>
<evidence type="ECO:0000313" key="3">
    <source>
        <dbReference type="Proteomes" id="UP000241986"/>
    </source>
</evidence>
<dbReference type="InterPro" id="IPR023214">
    <property type="entry name" value="HAD_sf"/>
</dbReference>
<dbReference type="InterPro" id="IPR004274">
    <property type="entry name" value="FCP1_dom"/>
</dbReference>
<feature type="domain" description="FCP1 homology" evidence="1">
    <location>
        <begin position="3"/>
        <end position="180"/>
    </location>
</feature>
<dbReference type="Proteomes" id="UP000241986">
    <property type="component" value="Unassembled WGS sequence"/>
</dbReference>
<dbReference type="CDD" id="cd07521">
    <property type="entry name" value="HAD_FCP1-like"/>
    <property type="match status" value="1"/>
</dbReference>
<dbReference type="PROSITE" id="PS50969">
    <property type="entry name" value="FCP1"/>
    <property type="match status" value="1"/>
</dbReference>
<protein>
    <recommendedName>
        <fullName evidence="1">FCP1 homology domain-containing protein</fullName>
    </recommendedName>
</protein>
<dbReference type="RefSeq" id="WP_107683971.1">
    <property type="nucleotide sequence ID" value="NZ_PZKL01000037.1"/>
</dbReference>
<dbReference type="PANTHER" id="PTHR12210">
    <property type="entry name" value="DULLARD PROTEIN PHOSPHATASE"/>
    <property type="match status" value="1"/>
</dbReference>
<dbReference type="Pfam" id="PF03031">
    <property type="entry name" value="NIF"/>
    <property type="match status" value="1"/>
</dbReference>
<dbReference type="EMBL" id="PZKL01000037">
    <property type="protein sequence ID" value="PTH80088.1"/>
    <property type="molecule type" value="Genomic_DNA"/>
</dbReference>
<accession>A0A2T4MZU1</accession>
<organism evidence="2 3">
    <name type="scientific">Aeromonas veronii</name>
    <dbReference type="NCBI Taxonomy" id="654"/>
    <lineage>
        <taxon>Bacteria</taxon>
        <taxon>Pseudomonadati</taxon>
        <taxon>Pseudomonadota</taxon>
        <taxon>Gammaproteobacteria</taxon>
        <taxon>Aeromonadales</taxon>
        <taxon>Aeromonadaceae</taxon>
        <taxon>Aeromonas</taxon>
    </lineage>
</organism>
<evidence type="ECO:0000259" key="1">
    <source>
        <dbReference type="PROSITE" id="PS50969"/>
    </source>
</evidence>
<dbReference type="SUPFAM" id="SSF56784">
    <property type="entry name" value="HAD-like"/>
    <property type="match status" value="1"/>
</dbReference>
<dbReference type="InterPro" id="IPR036412">
    <property type="entry name" value="HAD-like_sf"/>
</dbReference>
<dbReference type="InterPro" id="IPR050365">
    <property type="entry name" value="TIM50"/>
</dbReference>
<name>A0A2T4MZU1_AERVE</name>
<dbReference type="Gene3D" id="3.40.50.1000">
    <property type="entry name" value="HAD superfamily/HAD-like"/>
    <property type="match status" value="1"/>
</dbReference>
<reference evidence="2 3" key="1">
    <citation type="submission" date="2018-03" db="EMBL/GenBank/DDBJ databases">
        <title>Aeromonas veronii whole genome sequencing and analysis.</title>
        <authorList>
            <person name="Xie H."/>
            <person name="Liu T."/>
            <person name="Wang K."/>
        </authorList>
    </citation>
    <scope>NUCLEOTIDE SEQUENCE [LARGE SCALE GENOMIC DNA]</scope>
    <source>
        <strain evidence="2 3">XH.VA.1</strain>
    </source>
</reference>